<dbReference type="AlphaFoldDB" id="A0A2N5NET1"/>
<evidence type="ECO:0000256" key="4">
    <source>
        <dbReference type="ARBA" id="ARBA00022643"/>
    </source>
</evidence>
<organism evidence="6 7">
    <name type="scientific">Mediterraneibacter gnavus</name>
    <name type="common">Ruminococcus gnavus</name>
    <dbReference type="NCBI Taxonomy" id="33038"/>
    <lineage>
        <taxon>Bacteria</taxon>
        <taxon>Bacillati</taxon>
        <taxon>Bacillota</taxon>
        <taxon>Clostridia</taxon>
        <taxon>Lachnospirales</taxon>
        <taxon>Lachnospiraceae</taxon>
        <taxon>Mediterraneibacter</taxon>
    </lineage>
</organism>
<evidence type="ECO:0000256" key="1">
    <source>
        <dbReference type="ARBA" id="ARBA00003535"/>
    </source>
</evidence>
<evidence type="ECO:0000256" key="2">
    <source>
        <dbReference type="ARBA" id="ARBA00013457"/>
    </source>
</evidence>
<proteinExistence type="predicted"/>
<dbReference type="InterPro" id="IPR004136">
    <property type="entry name" value="NMO"/>
</dbReference>
<reference evidence="6 7" key="1">
    <citation type="journal article" date="2017" name="Genome Med.">
        <title>A novel Ruminococcus gnavus clade enriched in inflammatory bowel disease patients.</title>
        <authorList>
            <person name="Hall A.B."/>
            <person name="Yassour M."/>
            <person name="Sauk J."/>
            <person name="Garner A."/>
            <person name="Jiang X."/>
            <person name="Arthur T."/>
            <person name="Lagoudas G.K."/>
            <person name="Vatanen T."/>
            <person name="Fornelos N."/>
            <person name="Wilson R."/>
            <person name="Bertha M."/>
            <person name="Cohen M."/>
            <person name="Garber J."/>
            <person name="Khalili H."/>
            <person name="Gevers D."/>
            <person name="Ananthakrishnan A.N."/>
            <person name="Kugathasan S."/>
            <person name="Lander E.S."/>
            <person name="Blainey P."/>
            <person name="Vlamakis H."/>
            <person name="Xavier R.J."/>
            <person name="Huttenhower C."/>
        </authorList>
    </citation>
    <scope>NUCLEOTIDE SEQUENCE [LARGE SCALE GENOMIC DNA]</scope>
    <source>
        <strain evidence="6 7">RJX1118</strain>
    </source>
</reference>
<evidence type="ECO:0000256" key="3">
    <source>
        <dbReference type="ARBA" id="ARBA00022630"/>
    </source>
</evidence>
<dbReference type="Gene3D" id="3.20.20.70">
    <property type="entry name" value="Aldolase class I"/>
    <property type="match status" value="1"/>
</dbReference>
<sequence>MENLKIGEKITKVPLIQGGMGVGISLGRLAGSVAKAGGIGVISTAQIGYREPDFDKHPEEANLRAIGKEMQKARQISENGIIGYNIMTALKGYADHVKAAVKAGADLIISGAGLPVDLPALTEGSAVKIAPIVSTARSAQVILKYWDKKYGRTADLIVAEGPLAGGHLGFTEAELDKWKGDAYHMEFGNILDVVRQYAKKYKCRIPVIAAGGIYDRSDVQRMEQLGADGVQVATRFVTTKECDAHRRYKEAYLKAVKDEIDIVKSPVGMPGRAILNPLMKRVMLGEKIEHSSCHRCLAKCNPSQIPYCITDSLIAAVKGDIENGLIFCGANAWKAEKIETVEEVVASLFA</sequence>
<evidence type="ECO:0000313" key="7">
    <source>
        <dbReference type="Proteomes" id="UP000234849"/>
    </source>
</evidence>
<dbReference type="CDD" id="cd04730">
    <property type="entry name" value="NPD_like"/>
    <property type="match status" value="1"/>
</dbReference>
<accession>A0A2N5NET1</accession>
<evidence type="ECO:0000313" key="6">
    <source>
        <dbReference type="EMBL" id="PLT52781.1"/>
    </source>
</evidence>
<dbReference type="EMBL" id="NIHM01000025">
    <property type="protein sequence ID" value="PLT52781.1"/>
    <property type="molecule type" value="Genomic_DNA"/>
</dbReference>
<dbReference type="RefSeq" id="WP_101880200.1">
    <property type="nucleotide sequence ID" value="NZ_JAQEAP010000029.1"/>
</dbReference>
<dbReference type="PANTHER" id="PTHR32332">
    <property type="entry name" value="2-NITROPROPANE DIOXYGENASE"/>
    <property type="match status" value="1"/>
</dbReference>
<keyword evidence="5" id="KW-0560">Oxidoreductase</keyword>
<gene>
    <name evidence="6" type="ORF">CDL18_13815</name>
</gene>
<name>A0A2N5NET1_MEDGN</name>
<dbReference type="Proteomes" id="UP000234849">
    <property type="component" value="Unassembled WGS sequence"/>
</dbReference>
<dbReference type="InterPro" id="IPR013785">
    <property type="entry name" value="Aldolase_TIM"/>
</dbReference>
<dbReference type="SUPFAM" id="SSF51412">
    <property type="entry name" value="Inosine monophosphate dehydrogenase (IMPDH)"/>
    <property type="match status" value="1"/>
</dbReference>
<dbReference type="PANTHER" id="PTHR32332:SF18">
    <property type="entry name" value="2-NITROPROPANE DIOXYGENASE"/>
    <property type="match status" value="1"/>
</dbReference>
<keyword evidence="3" id="KW-0285">Flavoprotein</keyword>
<protein>
    <recommendedName>
        <fullName evidence="2">Probable nitronate monooxygenase</fullName>
    </recommendedName>
</protein>
<keyword evidence="4" id="KW-0288">FMN</keyword>
<dbReference type="GO" id="GO:0018580">
    <property type="term" value="F:nitronate monooxygenase activity"/>
    <property type="evidence" value="ECO:0007669"/>
    <property type="project" value="InterPro"/>
</dbReference>
<dbReference type="Pfam" id="PF03060">
    <property type="entry name" value="NMO"/>
    <property type="match status" value="1"/>
</dbReference>
<evidence type="ECO:0000256" key="5">
    <source>
        <dbReference type="ARBA" id="ARBA00023002"/>
    </source>
</evidence>
<comment type="function">
    <text evidence="1">Nitronate monooxygenase that uses molecular oxygen to catalyze the oxidative denitrification of alkyl nitronates. Acts on propionate 3-nitronate (P3N), the presumed physiological substrate. Probably functions in the detoxification of P3N, a metabolic poison produced by plants and fungi as a defense mechanism.</text>
</comment>
<comment type="caution">
    <text evidence="6">The sequence shown here is derived from an EMBL/GenBank/DDBJ whole genome shotgun (WGS) entry which is preliminary data.</text>
</comment>
<keyword evidence="6" id="KW-0503">Monooxygenase</keyword>